<sequence>MSDCDGNKGTSSAIAENKQGNRGGGCVGILFQLFDWHRRFAKKQLFKRKLLPPPPAVKKFKGDEKMPTAKLHLIADENNGGFPAQRKNGTRNVDAEHKHGTQAPGLVARLMGLETMPFVHNKLNRNPSSENYSDKWKKSVAGSRGIRKEDLDEEKGDKMQVLRPPKLQKTGELDRRVASRFGGEALQIKNVLARSKKHHHHKLVTPVKNPRTTPRNNMSRTSSRLIDAATKILEPGLQNKRRAKCALPYSSSSRLASVELDVAERCMSAPANMRRHAPCKNLASKHSMGQPLCKNCGNLLDIKGCGPTMMEEICSHPSTSPRHFDYSCLDGERPARTAVVPQKTIFYKGRQLESLAADSLSECHGGGKIKYVEPFMDSSNGWPVCGQNRSPREDDMAVEETNLSGSRNGSLKARSASRSLSVPSSYYKDFVAHNRVMSSRTHPRSLTRADCSQTDVARRSHTRRSESLFEVKPPLPKTRSSIEHPTSAICLLAKQKSSSELPGKGNRARYNENSNGIVSFAFKSTKNYTAGHCSEGKNKRTGPNDFSRKICSESKSTLGENLNNRLQQKHFALSGDALGAFWEQTLKELTSQEEEATMPCKMSKRSTDVILQGLTTAVTVEESPLQYGATADSMRAFQMKPGIHGAAKVLPDANSLSPGSVLEVSFSNDSCISRSSIFDDISGSKLNVHPVDYSIDSLRPIVHDVELLDSATSLNMGGSHFIELTYIIGRVASMMDSLILADGRLTGSKVNLAKDIILNAELLFASFSPENSNCLEDVIRSLLQTESAEVKALFSLGDAEVGTEMKAFTLDCLLECFDKGYCRYSNFGYQGWAKQLSSWSPELLELDIVKEAQRWTSLSGLTLDEIIEHDMSHLIGKWTDFDIETLELGAAFADDMLSDAVEEITVSIGPVG</sequence>
<comment type="caution">
    <text evidence="1">The sequence shown here is derived from an EMBL/GenBank/DDBJ whole genome shotgun (WGS) entry which is preliminary data.</text>
</comment>
<protein>
    <submittedName>
        <fullName evidence="1">Uncharacterized protein</fullName>
    </submittedName>
</protein>
<dbReference type="Proteomes" id="UP001057402">
    <property type="component" value="Chromosome 6"/>
</dbReference>
<keyword evidence="2" id="KW-1185">Reference proteome</keyword>
<gene>
    <name evidence="1" type="ORF">MLD38_022790</name>
</gene>
<proteinExistence type="predicted"/>
<reference evidence="2" key="1">
    <citation type="journal article" date="2023" name="Front. Plant Sci.">
        <title>Chromosomal-level genome assembly of Melastoma candidum provides insights into trichome evolution.</title>
        <authorList>
            <person name="Zhong Y."/>
            <person name="Wu W."/>
            <person name="Sun C."/>
            <person name="Zou P."/>
            <person name="Liu Y."/>
            <person name="Dai S."/>
            <person name="Zhou R."/>
        </authorList>
    </citation>
    <scope>NUCLEOTIDE SEQUENCE [LARGE SCALE GENOMIC DNA]</scope>
</reference>
<dbReference type="EMBL" id="CM042885">
    <property type="protein sequence ID" value="KAI4367002.1"/>
    <property type="molecule type" value="Genomic_DNA"/>
</dbReference>
<name>A0ACB9QM92_9MYRT</name>
<evidence type="ECO:0000313" key="2">
    <source>
        <dbReference type="Proteomes" id="UP001057402"/>
    </source>
</evidence>
<accession>A0ACB9QM92</accession>
<evidence type="ECO:0000313" key="1">
    <source>
        <dbReference type="EMBL" id="KAI4367002.1"/>
    </source>
</evidence>
<organism evidence="1 2">
    <name type="scientific">Melastoma candidum</name>
    <dbReference type="NCBI Taxonomy" id="119954"/>
    <lineage>
        <taxon>Eukaryota</taxon>
        <taxon>Viridiplantae</taxon>
        <taxon>Streptophyta</taxon>
        <taxon>Embryophyta</taxon>
        <taxon>Tracheophyta</taxon>
        <taxon>Spermatophyta</taxon>
        <taxon>Magnoliopsida</taxon>
        <taxon>eudicotyledons</taxon>
        <taxon>Gunneridae</taxon>
        <taxon>Pentapetalae</taxon>
        <taxon>rosids</taxon>
        <taxon>malvids</taxon>
        <taxon>Myrtales</taxon>
        <taxon>Melastomataceae</taxon>
        <taxon>Melastomatoideae</taxon>
        <taxon>Melastomateae</taxon>
        <taxon>Melastoma</taxon>
    </lineage>
</organism>